<keyword evidence="2" id="KW-0963">Cytoplasm</keyword>
<accession>A0ABD3VFJ5</accession>
<comment type="function">
    <text evidence="10">Required for the organization of the mitotic spindle. Maintains the structural integrity of centrosomes during mitosis.</text>
</comment>
<dbReference type="Pfam" id="PF12799">
    <property type="entry name" value="LRR_4"/>
    <property type="match status" value="1"/>
</dbReference>
<keyword evidence="9" id="KW-0131">Cell cycle</keyword>
<sequence>MDGIDLDSNELCLIDSGIQSMKNVPLRAHLQVLNLHSNYITKIENLSHLRLLKHLDLSSNHIAHIENLDSLVSLRTLNLSCNLISRVEGLSNLRSLVKVNFSYNQIEDITGFKDLAGADFKLSTLDLHGNKLASSSHVIQCLGLCDNLRELVLSQDGSANPLCHRPGYQREIISALQQLQYLDGVDRSGRLAAASEVLADIPGLDDFMDYLLSSGETPEKDKPERDTPRIAQALQMYRMRQMKSSASQSSMPGTDTESSPSSNKQEKRIEEKESTSTADVGSSSTTINTGPQLHKYKQEARRDVNKTDESEGDSEPRTQNIKKSRKSRIPGYRKTTAATRARKESS</sequence>
<keyword evidence="8" id="KW-0206">Cytoskeleton</keyword>
<name>A0ABD3VFJ5_SINWO</name>
<dbReference type="InterPro" id="IPR025875">
    <property type="entry name" value="Leu-rich_rpt_4"/>
</dbReference>
<organism evidence="14 15">
    <name type="scientific">Sinanodonta woodiana</name>
    <name type="common">Chinese pond mussel</name>
    <name type="synonym">Anodonta woodiana</name>
    <dbReference type="NCBI Taxonomy" id="1069815"/>
    <lineage>
        <taxon>Eukaryota</taxon>
        <taxon>Metazoa</taxon>
        <taxon>Spiralia</taxon>
        <taxon>Lophotrochozoa</taxon>
        <taxon>Mollusca</taxon>
        <taxon>Bivalvia</taxon>
        <taxon>Autobranchia</taxon>
        <taxon>Heteroconchia</taxon>
        <taxon>Palaeoheterodonta</taxon>
        <taxon>Unionida</taxon>
        <taxon>Unionoidea</taxon>
        <taxon>Unionidae</taxon>
        <taxon>Unioninae</taxon>
        <taxon>Sinanodonta</taxon>
    </lineage>
</organism>
<dbReference type="Proteomes" id="UP001634394">
    <property type="component" value="Unassembled WGS sequence"/>
</dbReference>
<dbReference type="EMBL" id="JBJQND010000012">
    <property type="protein sequence ID" value="KAL3860359.1"/>
    <property type="molecule type" value="Genomic_DNA"/>
</dbReference>
<proteinExistence type="inferred from homology"/>
<feature type="compositionally biased region" description="Polar residues" evidence="13">
    <location>
        <begin position="275"/>
        <end position="291"/>
    </location>
</feature>
<dbReference type="InterPro" id="IPR001611">
    <property type="entry name" value="Leu-rich_rpt"/>
</dbReference>
<dbReference type="SUPFAM" id="SSF52075">
    <property type="entry name" value="Outer arm dynein light chain 1"/>
    <property type="match status" value="1"/>
</dbReference>
<evidence type="ECO:0000256" key="13">
    <source>
        <dbReference type="SAM" id="MobiDB-lite"/>
    </source>
</evidence>
<dbReference type="PROSITE" id="PS51450">
    <property type="entry name" value="LRR"/>
    <property type="match status" value="4"/>
</dbReference>
<keyword evidence="5" id="KW-0677">Repeat</keyword>
<keyword evidence="3" id="KW-0433">Leucine-rich repeat</keyword>
<keyword evidence="6" id="KW-0498">Mitosis</keyword>
<evidence type="ECO:0000256" key="8">
    <source>
        <dbReference type="ARBA" id="ARBA00023212"/>
    </source>
</evidence>
<evidence type="ECO:0000256" key="3">
    <source>
        <dbReference type="ARBA" id="ARBA00022614"/>
    </source>
</evidence>
<dbReference type="FunFam" id="3.80.10.10:FF:000148">
    <property type="entry name" value="Leucine rich repeat and coiled-coil centrosomal protein 1"/>
    <property type="match status" value="1"/>
</dbReference>
<evidence type="ECO:0000256" key="2">
    <source>
        <dbReference type="ARBA" id="ARBA00022490"/>
    </source>
</evidence>
<evidence type="ECO:0000256" key="6">
    <source>
        <dbReference type="ARBA" id="ARBA00022776"/>
    </source>
</evidence>
<evidence type="ECO:0000256" key="5">
    <source>
        <dbReference type="ARBA" id="ARBA00022737"/>
    </source>
</evidence>
<dbReference type="InterPro" id="IPR032675">
    <property type="entry name" value="LRR_dom_sf"/>
</dbReference>
<dbReference type="AlphaFoldDB" id="A0ABD3VFJ5"/>
<dbReference type="Gene3D" id="3.80.10.10">
    <property type="entry name" value="Ribonuclease Inhibitor"/>
    <property type="match status" value="2"/>
</dbReference>
<comment type="similarity">
    <text evidence="11">Belongs to the LRRCC1 family.</text>
</comment>
<evidence type="ECO:0000256" key="4">
    <source>
        <dbReference type="ARBA" id="ARBA00022618"/>
    </source>
</evidence>
<keyword evidence="15" id="KW-1185">Reference proteome</keyword>
<feature type="compositionally biased region" description="Basic and acidic residues" evidence="13">
    <location>
        <begin position="296"/>
        <end position="309"/>
    </location>
</feature>
<evidence type="ECO:0000256" key="10">
    <source>
        <dbReference type="ARBA" id="ARBA00054059"/>
    </source>
</evidence>
<keyword evidence="4" id="KW-0132">Cell division</keyword>
<keyword evidence="7" id="KW-0175">Coiled coil</keyword>
<feature type="region of interest" description="Disordered" evidence="13">
    <location>
        <begin position="240"/>
        <end position="346"/>
    </location>
</feature>
<evidence type="ECO:0000256" key="9">
    <source>
        <dbReference type="ARBA" id="ARBA00023306"/>
    </source>
</evidence>
<gene>
    <name evidence="14" type="ORF">ACJMK2_010495</name>
</gene>
<evidence type="ECO:0000313" key="15">
    <source>
        <dbReference type="Proteomes" id="UP001634394"/>
    </source>
</evidence>
<dbReference type="PANTHER" id="PTHR15454:SF34">
    <property type="entry name" value="LEUCINE-RICH REPEAT AND COILED-COIL DOMAIN-CONTAINING PROTEIN 1"/>
    <property type="match status" value="1"/>
</dbReference>
<comment type="caution">
    <text evidence="14">The sequence shown here is derived from an EMBL/GenBank/DDBJ whole genome shotgun (WGS) entry which is preliminary data.</text>
</comment>
<evidence type="ECO:0000256" key="12">
    <source>
        <dbReference type="ARBA" id="ARBA00067351"/>
    </source>
</evidence>
<evidence type="ECO:0000256" key="7">
    <source>
        <dbReference type="ARBA" id="ARBA00023054"/>
    </source>
</evidence>
<evidence type="ECO:0000256" key="1">
    <source>
        <dbReference type="ARBA" id="ARBA00004114"/>
    </source>
</evidence>
<feature type="compositionally biased region" description="Polar residues" evidence="13">
    <location>
        <begin position="242"/>
        <end position="263"/>
    </location>
</feature>
<feature type="compositionally biased region" description="Basic and acidic residues" evidence="13">
    <location>
        <begin position="264"/>
        <end position="274"/>
    </location>
</feature>
<evidence type="ECO:0000256" key="11">
    <source>
        <dbReference type="ARBA" id="ARBA00061329"/>
    </source>
</evidence>
<dbReference type="GO" id="GO:0005814">
    <property type="term" value="C:centriole"/>
    <property type="evidence" value="ECO:0007669"/>
    <property type="project" value="UniProtKB-SubCell"/>
</dbReference>
<dbReference type="PANTHER" id="PTHR15454">
    <property type="entry name" value="NISCHARIN RELATED"/>
    <property type="match status" value="1"/>
</dbReference>
<protein>
    <recommendedName>
        <fullName evidence="12">Leucine-rich repeat and coiled-coil domain-containing protein 1</fullName>
    </recommendedName>
</protein>
<evidence type="ECO:0000313" key="14">
    <source>
        <dbReference type="EMBL" id="KAL3860359.1"/>
    </source>
</evidence>
<comment type="subcellular location">
    <subcellularLocation>
        <location evidence="1">Cytoplasm</location>
        <location evidence="1">Cytoskeleton</location>
        <location evidence="1">Microtubule organizing center</location>
        <location evidence="1">Centrosome</location>
        <location evidence="1">Centriole</location>
    </subcellularLocation>
</comment>
<dbReference type="SMART" id="SM00365">
    <property type="entry name" value="LRR_SD22"/>
    <property type="match status" value="3"/>
</dbReference>
<dbReference type="GO" id="GO:0051301">
    <property type="term" value="P:cell division"/>
    <property type="evidence" value="ECO:0007669"/>
    <property type="project" value="UniProtKB-KW"/>
</dbReference>
<feature type="non-terminal residue" evidence="14">
    <location>
        <position position="346"/>
    </location>
</feature>
<reference evidence="14 15" key="1">
    <citation type="submission" date="2024-11" db="EMBL/GenBank/DDBJ databases">
        <title>Chromosome-level genome assembly of the freshwater bivalve Anodonta woodiana.</title>
        <authorList>
            <person name="Chen X."/>
        </authorList>
    </citation>
    <scope>NUCLEOTIDE SEQUENCE [LARGE SCALE GENOMIC DNA]</scope>
    <source>
        <strain evidence="14">MN2024</strain>
        <tissue evidence="14">Gills</tissue>
    </source>
</reference>